<feature type="compositionally biased region" description="Basic and acidic residues" evidence="1">
    <location>
        <begin position="30"/>
        <end position="42"/>
    </location>
</feature>
<reference evidence="2 3" key="1">
    <citation type="journal article" date="2018" name="Nat. Ecol. Evol.">
        <title>Shark genomes provide insights into elasmobranch evolution and the origin of vertebrates.</title>
        <authorList>
            <person name="Hara Y"/>
            <person name="Yamaguchi K"/>
            <person name="Onimaru K"/>
            <person name="Kadota M"/>
            <person name="Koyanagi M"/>
            <person name="Keeley SD"/>
            <person name="Tatsumi K"/>
            <person name="Tanaka K"/>
            <person name="Motone F"/>
            <person name="Kageyama Y"/>
            <person name="Nozu R"/>
            <person name="Adachi N"/>
            <person name="Nishimura O"/>
            <person name="Nakagawa R"/>
            <person name="Tanegashima C"/>
            <person name="Kiyatake I"/>
            <person name="Matsumoto R"/>
            <person name="Murakumo K"/>
            <person name="Nishida K"/>
            <person name="Terakita A"/>
            <person name="Kuratani S"/>
            <person name="Sato K"/>
            <person name="Hyodo S Kuraku.S."/>
        </authorList>
    </citation>
    <scope>NUCLEOTIDE SEQUENCE [LARGE SCALE GENOMIC DNA]</scope>
</reference>
<accession>A0A401PEI9</accession>
<proteinExistence type="predicted"/>
<evidence type="ECO:0000313" key="2">
    <source>
        <dbReference type="EMBL" id="GCB71524.1"/>
    </source>
</evidence>
<feature type="compositionally biased region" description="Basic and acidic residues" evidence="1">
    <location>
        <begin position="1"/>
        <end position="18"/>
    </location>
</feature>
<keyword evidence="3" id="KW-1185">Reference proteome</keyword>
<dbReference type="Proteomes" id="UP000288216">
    <property type="component" value="Unassembled WGS sequence"/>
</dbReference>
<sequence>MPDMASDRRGRCMVDARHSSQSLRRPSMASDRRGRCVVDARHSSQRLRMPDMASDRRGRCPDLLPPQGAPNASTPDVIDRNDLCAAGTSGSSLPRVTAAAAAARDQSRSKPEIPVWKPREFLALEAASRRRLCCYFWCPGVFEGT</sequence>
<feature type="region of interest" description="Disordered" evidence="1">
    <location>
        <begin position="1"/>
        <end position="79"/>
    </location>
</feature>
<name>A0A401PEI9_SCYTO</name>
<dbReference type="AlphaFoldDB" id="A0A401PEI9"/>
<comment type="caution">
    <text evidence="2">The sequence shown here is derived from an EMBL/GenBank/DDBJ whole genome shotgun (WGS) entry which is preliminary data.</text>
</comment>
<gene>
    <name evidence="2" type="ORF">scyTo_0005968</name>
</gene>
<organism evidence="2 3">
    <name type="scientific">Scyliorhinus torazame</name>
    <name type="common">Cloudy catshark</name>
    <name type="synonym">Catulus torazame</name>
    <dbReference type="NCBI Taxonomy" id="75743"/>
    <lineage>
        <taxon>Eukaryota</taxon>
        <taxon>Metazoa</taxon>
        <taxon>Chordata</taxon>
        <taxon>Craniata</taxon>
        <taxon>Vertebrata</taxon>
        <taxon>Chondrichthyes</taxon>
        <taxon>Elasmobranchii</taxon>
        <taxon>Galeomorphii</taxon>
        <taxon>Galeoidea</taxon>
        <taxon>Carcharhiniformes</taxon>
        <taxon>Scyliorhinidae</taxon>
        <taxon>Scyliorhinus</taxon>
    </lineage>
</organism>
<evidence type="ECO:0000313" key="3">
    <source>
        <dbReference type="Proteomes" id="UP000288216"/>
    </source>
</evidence>
<evidence type="ECO:0000256" key="1">
    <source>
        <dbReference type="SAM" id="MobiDB-lite"/>
    </source>
</evidence>
<protein>
    <submittedName>
        <fullName evidence="2">Uncharacterized protein</fullName>
    </submittedName>
</protein>
<dbReference type="EMBL" id="BFAA01001945">
    <property type="protein sequence ID" value="GCB71524.1"/>
    <property type="molecule type" value="Genomic_DNA"/>
</dbReference>